<dbReference type="InterPro" id="IPR012318">
    <property type="entry name" value="HTH_CRP"/>
</dbReference>
<evidence type="ECO:0000256" key="1">
    <source>
        <dbReference type="ARBA" id="ARBA00023015"/>
    </source>
</evidence>
<dbReference type="SMART" id="SM00419">
    <property type="entry name" value="HTH_CRP"/>
    <property type="match status" value="1"/>
</dbReference>
<dbReference type="PROSITE" id="PS50042">
    <property type="entry name" value="CNMP_BINDING_3"/>
    <property type="match status" value="1"/>
</dbReference>
<proteinExistence type="predicted"/>
<evidence type="ECO:0000259" key="5">
    <source>
        <dbReference type="PROSITE" id="PS51063"/>
    </source>
</evidence>
<dbReference type="InterPro" id="IPR018490">
    <property type="entry name" value="cNMP-bd_dom_sf"/>
</dbReference>
<dbReference type="RefSeq" id="WP_245281051.1">
    <property type="nucleotide sequence ID" value="NZ_LK996017.1"/>
</dbReference>
<keyword evidence="3" id="KW-0804">Transcription</keyword>
<sequence>MSKYQLDEATWEMLFSLGTFRSFKAGEIIYYQDELNTGLICLKKGQMKNCLFMLDGTEKQLNILSAPSITAETSVVDDGRSICSAVAITDVTLSIIPQDKARKILFQNPQLMDLTLHIMAKKMRTILMQLEGVVTTIPQRLARMLLAIEEYGVYTHEEHSDRLIITHDTMARFLGTTRPKITEFLSEFANAGIIERGRGYIKIVNREKLEKIREQGMKCH</sequence>
<accession>A0A098B5L3</accession>
<evidence type="ECO:0000256" key="2">
    <source>
        <dbReference type="ARBA" id="ARBA00023125"/>
    </source>
</evidence>
<evidence type="ECO:0000313" key="6">
    <source>
        <dbReference type="EMBL" id="CDX04178.1"/>
    </source>
</evidence>
<dbReference type="CDD" id="cd00038">
    <property type="entry name" value="CAP_ED"/>
    <property type="match status" value="1"/>
</dbReference>
<dbReference type="GO" id="GO:0003677">
    <property type="term" value="F:DNA binding"/>
    <property type="evidence" value="ECO:0007669"/>
    <property type="project" value="UniProtKB-KW"/>
</dbReference>
<dbReference type="PANTHER" id="PTHR24567:SF74">
    <property type="entry name" value="HTH-TYPE TRANSCRIPTIONAL REGULATOR ARCR"/>
    <property type="match status" value="1"/>
</dbReference>
<protein>
    <submittedName>
        <fullName evidence="6">Cyclic nucleotide-binding domain protein</fullName>
    </submittedName>
</protein>
<gene>
    <name evidence="6" type="ORF">DPCES_4292</name>
</gene>
<dbReference type="PANTHER" id="PTHR24567">
    <property type="entry name" value="CRP FAMILY TRANSCRIPTIONAL REGULATORY PROTEIN"/>
    <property type="match status" value="1"/>
</dbReference>
<dbReference type="PATRIC" id="fig|49338.4.peg.4620"/>
<dbReference type="Pfam" id="PF13545">
    <property type="entry name" value="HTH_Crp_2"/>
    <property type="match status" value="1"/>
</dbReference>
<dbReference type="SMART" id="SM00100">
    <property type="entry name" value="cNMP"/>
    <property type="match status" value="1"/>
</dbReference>
<evidence type="ECO:0000259" key="4">
    <source>
        <dbReference type="PROSITE" id="PS50042"/>
    </source>
</evidence>
<reference evidence="6" key="1">
    <citation type="submission" date="2014-07" db="EMBL/GenBank/DDBJ databases">
        <authorList>
            <person name="Hornung V.Bastian."/>
        </authorList>
    </citation>
    <scope>NUCLEOTIDE SEQUENCE</scope>
    <source>
        <strain evidence="6">PCE-S</strain>
    </source>
</reference>
<dbReference type="GO" id="GO:0005829">
    <property type="term" value="C:cytosol"/>
    <property type="evidence" value="ECO:0007669"/>
    <property type="project" value="TreeGrafter"/>
</dbReference>
<dbReference type="InterPro" id="IPR036390">
    <property type="entry name" value="WH_DNA-bd_sf"/>
</dbReference>
<dbReference type="SUPFAM" id="SSF51206">
    <property type="entry name" value="cAMP-binding domain-like"/>
    <property type="match status" value="1"/>
</dbReference>
<evidence type="ECO:0000256" key="3">
    <source>
        <dbReference type="ARBA" id="ARBA00023163"/>
    </source>
</evidence>
<dbReference type="SUPFAM" id="SSF46785">
    <property type="entry name" value="Winged helix' DNA-binding domain"/>
    <property type="match status" value="1"/>
</dbReference>
<dbReference type="Gene3D" id="1.10.10.10">
    <property type="entry name" value="Winged helix-like DNA-binding domain superfamily/Winged helix DNA-binding domain"/>
    <property type="match status" value="1"/>
</dbReference>
<dbReference type="PROSITE" id="PS51063">
    <property type="entry name" value="HTH_CRP_2"/>
    <property type="match status" value="1"/>
</dbReference>
<dbReference type="Pfam" id="PF00027">
    <property type="entry name" value="cNMP_binding"/>
    <property type="match status" value="1"/>
</dbReference>
<dbReference type="InterPro" id="IPR036388">
    <property type="entry name" value="WH-like_DNA-bd_sf"/>
</dbReference>
<keyword evidence="1" id="KW-0805">Transcription regulation</keyword>
<dbReference type="InterPro" id="IPR000595">
    <property type="entry name" value="cNMP-bd_dom"/>
</dbReference>
<dbReference type="Gene3D" id="2.60.120.10">
    <property type="entry name" value="Jelly Rolls"/>
    <property type="match status" value="1"/>
</dbReference>
<dbReference type="InterPro" id="IPR050397">
    <property type="entry name" value="Env_Response_Regulators"/>
</dbReference>
<dbReference type="EMBL" id="LK996017">
    <property type="protein sequence ID" value="CDX04178.1"/>
    <property type="molecule type" value="Genomic_DNA"/>
</dbReference>
<feature type="domain" description="HTH crp-type" evidence="5">
    <location>
        <begin position="135"/>
        <end position="207"/>
    </location>
</feature>
<dbReference type="GO" id="GO:0003700">
    <property type="term" value="F:DNA-binding transcription factor activity"/>
    <property type="evidence" value="ECO:0007669"/>
    <property type="project" value="TreeGrafter"/>
</dbReference>
<keyword evidence="2" id="KW-0238">DNA-binding</keyword>
<name>A0A098B5L3_DESHA</name>
<organism evidence="6">
    <name type="scientific">Desulfitobacterium hafniense</name>
    <name type="common">Desulfitobacterium frappieri</name>
    <dbReference type="NCBI Taxonomy" id="49338"/>
    <lineage>
        <taxon>Bacteria</taxon>
        <taxon>Bacillati</taxon>
        <taxon>Bacillota</taxon>
        <taxon>Clostridia</taxon>
        <taxon>Eubacteriales</taxon>
        <taxon>Desulfitobacteriaceae</taxon>
        <taxon>Desulfitobacterium</taxon>
    </lineage>
</organism>
<dbReference type="AlphaFoldDB" id="A0A098B5L3"/>
<feature type="domain" description="Cyclic nucleotide-binding" evidence="4">
    <location>
        <begin position="21"/>
        <end position="122"/>
    </location>
</feature>
<dbReference type="InterPro" id="IPR014710">
    <property type="entry name" value="RmlC-like_jellyroll"/>
</dbReference>